<evidence type="ECO:0000313" key="5">
    <source>
        <dbReference type="EMBL" id="MBP2708344.1"/>
    </source>
</evidence>
<proteinExistence type="inferred from homology"/>
<keyword evidence="3" id="KW-0808">Transferase</keyword>
<dbReference type="AlphaFoldDB" id="A0A941ASH5"/>
<protein>
    <submittedName>
        <fullName evidence="5">Glycosyltransferase family 2 protein</fullName>
    </submittedName>
</protein>
<evidence type="ECO:0000256" key="3">
    <source>
        <dbReference type="ARBA" id="ARBA00022679"/>
    </source>
</evidence>
<dbReference type="InterPro" id="IPR001173">
    <property type="entry name" value="Glyco_trans_2-like"/>
</dbReference>
<dbReference type="Pfam" id="PF00535">
    <property type="entry name" value="Glycos_transf_2"/>
    <property type="match status" value="1"/>
</dbReference>
<dbReference type="GO" id="GO:0016757">
    <property type="term" value="F:glycosyltransferase activity"/>
    <property type="evidence" value="ECO:0007669"/>
    <property type="project" value="UniProtKB-KW"/>
</dbReference>
<reference evidence="5" key="1">
    <citation type="submission" date="2021-02" db="EMBL/GenBank/DDBJ databases">
        <title>Draft genome sequence of Microbispora sp. RL4-1S isolated from rice leaves in Thailand.</title>
        <authorList>
            <person name="Muangham S."/>
            <person name="Duangmal K."/>
        </authorList>
    </citation>
    <scope>NUCLEOTIDE SEQUENCE</scope>
    <source>
        <strain evidence="5">RL4-1S</strain>
    </source>
</reference>
<comment type="caution">
    <text evidence="5">The sequence shown here is derived from an EMBL/GenBank/DDBJ whole genome shotgun (WGS) entry which is preliminary data.</text>
</comment>
<comment type="similarity">
    <text evidence="1">Belongs to the glycosyltransferase 2 family.</text>
</comment>
<evidence type="ECO:0000256" key="2">
    <source>
        <dbReference type="ARBA" id="ARBA00022676"/>
    </source>
</evidence>
<dbReference type="SUPFAM" id="SSF53448">
    <property type="entry name" value="Nucleotide-diphospho-sugar transferases"/>
    <property type="match status" value="1"/>
</dbReference>
<evidence type="ECO:0000259" key="4">
    <source>
        <dbReference type="Pfam" id="PF00535"/>
    </source>
</evidence>
<name>A0A941ASH5_9ACTN</name>
<sequence>MDVSVICPTYNRSEAIMRTIDSVRGQSLAAWELLVVSDGCTDDTEDWVRRAGRDDPRIRLYRIDRSGHPSGPRNHGLAHARGRVVAYLDHDDLWHADHLRVLLDAMEATGADLVAAGCEYRDDAGVVVSRLPPLGAFWHPQLQMVGPMFEPSRVAHRKGLAERVGGWRVGAGLEDWDLWLRMADAGVKVTTLLRPTAVLRYDLSTRRHRMTRRHRLPLASFDDPVIAHGVMRELLGDHNIDAFRVACEADMKDWMRQMAATPEFVRPLDWDGAVDAEIEREMILLGQIVQDIVMVPERRRFVLAKILSCSTAEHAERIATLAPVVQPRQFGLIREIARAVVQSQPRSRARNAA</sequence>
<dbReference type="Gene3D" id="3.90.550.10">
    <property type="entry name" value="Spore Coat Polysaccharide Biosynthesis Protein SpsA, Chain A"/>
    <property type="match status" value="1"/>
</dbReference>
<dbReference type="CDD" id="cd00761">
    <property type="entry name" value="Glyco_tranf_GTA_type"/>
    <property type="match status" value="1"/>
</dbReference>
<dbReference type="PANTHER" id="PTHR43685">
    <property type="entry name" value="GLYCOSYLTRANSFERASE"/>
    <property type="match status" value="1"/>
</dbReference>
<dbReference type="InterPro" id="IPR050834">
    <property type="entry name" value="Glycosyltransf_2"/>
</dbReference>
<keyword evidence="6" id="KW-1185">Reference proteome</keyword>
<evidence type="ECO:0000256" key="1">
    <source>
        <dbReference type="ARBA" id="ARBA00006739"/>
    </source>
</evidence>
<gene>
    <name evidence="5" type="ORF">JOL79_31655</name>
</gene>
<dbReference type="PANTHER" id="PTHR43685:SF5">
    <property type="entry name" value="GLYCOSYLTRANSFERASE EPSE-RELATED"/>
    <property type="match status" value="1"/>
</dbReference>
<feature type="domain" description="Glycosyltransferase 2-like" evidence="4">
    <location>
        <begin position="4"/>
        <end position="126"/>
    </location>
</feature>
<evidence type="ECO:0000313" key="6">
    <source>
        <dbReference type="Proteomes" id="UP000674234"/>
    </source>
</evidence>
<dbReference type="Proteomes" id="UP000674234">
    <property type="component" value="Unassembled WGS sequence"/>
</dbReference>
<accession>A0A941ASH5</accession>
<dbReference type="InterPro" id="IPR029044">
    <property type="entry name" value="Nucleotide-diphossugar_trans"/>
</dbReference>
<organism evidence="5 6">
    <name type="scientific">Microbispora oryzae</name>
    <dbReference type="NCBI Taxonomy" id="2806554"/>
    <lineage>
        <taxon>Bacteria</taxon>
        <taxon>Bacillati</taxon>
        <taxon>Actinomycetota</taxon>
        <taxon>Actinomycetes</taxon>
        <taxon>Streptosporangiales</taxon>
        <taxon>Streptosporangiaceae</taxon>
        <taxon>Microbispora</taxon>
    </lineage>
</organism>
<dbReference type="EMBL" id="JAFCNB010000031">
    <property type="protein sequence ID" value="MBP2708344.1"/>
    <property type="molecule type" value="Genomic_DNA"/>
</dbReference>
<keyword evidence="2" id="KW-0328">Glycosyltransferase</keyword>